<reference evidence="4" key="1">
    <citation type="submission" date="2016-07" db="EMBL/GenBank/DDBJ databases">
        <authorList>
            <person name="Florea S."/>
            <person name="Webb J.S."/>
            <person name="Jaromczyk J."/>
            <person name="Schardl C.L."/>
        </authorList>
    </citation>
    <scope>NUCLEOTIDE SEQUENCE [LARGE SCALE GENOMIC DNA]</scope>
    <source>
        <strain evidence="4">KCTC 42131</strain>
    </source>
</reference>
<dbReference type="AlphaFoldDB" id="A0A1E8CGJ9"/>
<dbReference type="InterPro" id="IPR025714">
    <property type="entry name" value="Methyltranfer_dom"/>
</dbReference>
<dbReference type="InterPro" id="IPR029063">
    <property type="entry name" value="SAM-dependent_MTases_sf"/>
</dbReference>
<gene>
    <name evidence="3" type="ORF">PHACT_13990</name>
</gene>
<dbReference type="STRING" id="1524254.PHACT_13990"/>
<keyword evidence="1" id="KW-0732">Signal</keyword>
<feature type="signal peptide" evidence="1">
    <location>
        <begin position="1"/>
        <end position="22"/>
    </location>
</feature>
<evidence type="ECO:0000313" key="3">
    <source>
        <dbReference type="EMBL" id="OFE11630.1"/>
    </source>
</evidence>
<dbReference type="EMBL" id="MASR01000002">
    <property type="protein sequence ID" value="OFE11630.1"/>
    <property type="molecule type" value="Genomic_DNA"/>
</dbReference>
<name>A0A1E8CGJ9_9GAMM</name>
<dbReference type="GO" id="GO:0008168">
    <property type="term" value="F:methyltransferase activity"/>
    <property type="evidence" value="ECO:0007669"/>
    <property type="project" value="UniProtKB-KW"/>
</dbReference>
<sequence>MKLLKLFPVIIAALVSTSALQAAENPGYEFDPARSQGGTGKFYMGREISGVMGHQAAGWLEREQRTHEEMPDEVVANMGLEPDDVVADIGAGTGYFTFRMAPLVPEGKVLATDIQPEMLTLLRQRQAELGISNVEPLLGQIDDPGLPENAVDVVLLVDAYHEFSHPFEMMDGINNALKPGGRVILLEYRAEDDTVPIRPLHKMSEEQVVREMSVFGLHWDDTLDFLPWQHMLIFSKPE</sequence>
<dbReference type="GO" id="GO:0032259">
    <property type="term" value="P:methylation"/>
    <property type="evidence" value="ECO:0007669"/>
    <property type="project" value="UniProtKB-KW"/>
</dbReference>
<accession>A0A1E8CGJ9</accession>
<keyword evidence="3" id="KW-0808">Transferase</keyword>
<feature type="domain" description="Methyltransferase" evidence="2">
    <location>
        <begin position="82"/>
        <end position="208"/>
    </location>
</feature>
<comment type="caution">
    <text evidence="3">The sequence shown here is derived from an EMBL/GenBank/DDBJ whole genome shotgun (WGS) entry which is preliminary data.</text>
</comment>
<dbReference type="Proteomes" id="UP000175669">
    <property type="component" value="Unassembled WGS sequence"/>
</dbReference>
<dbReference type="PANTHER" id="PTHR42912:SF86">
    <property type="entry name" value="BLL4992 PROTEIN"/>
    <property type="match status" value="1"/>
</dbReference>
<dbReference type="CDD" id="cd02440">
    <property type="entry name" value="AdoMet_MTases"/>
    <property type="match status" value="1"/>
</dbReference>
<dbReference type="InterPro" id="IPR050508">
    <property type="entry name" value="Methyltransf_Superfamily"/>
</dbReference>
<evidence type="ECO:0000313" key="4">
    <source>
        <dbReference type="Proteomes" id="UP000175669"/>
    </source>
</evidence>
<evidence type="ECO:0000256" key="1">
    <source>
        <dbReference type="SAM" id="SignalP"/>
    </source>
</evidence>
<dbReference type="RefSeq" id="WP_070118880.1">
    <property type="nucleotide sequence ID" value="NZ_CAXATG010000005.1"/>
</dbReference>
<organism evidence="3 4">
    <name type="scientific">Pseudohongiella acticola</name>
    <dbReference type="NCBI Taxonomy" id="1524254"/>
    <lineage>
        <taxon>Bacteria</taxon>
        <taxon>Pseudomonadati</taxon>
        <taxon>Pseudomonadota</taxon>
        <taxon>Gammaproteobacteria</taxon>
        <taxon>Pseudomonadales</taxon>
        <taxon>Pseudohongiellaceae</taxon>
        <taxon>Pseudohongiella</taxon>
    </lineage>
</organism>
<feature type="chain" id="PRO_5009211955" evidence="1">
    <location>
        <begin position="23"/>
        <end position="238"/>
    </location>
</feature>
<dbReference type="OrthoDB" id="9760689at2"/>
<dbReference type="Gene3D" id="3.40.50.150">
    <property type="entry name" value="Vaccinia Virus protein VP39"/>
    <property type="match status" value="1"/>
</dbReference>
<evidence type="ECO:0000259" key="2">
    <source>
        <dbReference type="Pfam" id="PF13847"/>
    </source>
</evidence>
<dbReference type="Pfam" id="PF13847">
    <property type="entry name" value="Methyltransf_31"/>
    <property type="match status" value="1"/>
</dbReference>
<keyword evidence="3" id="KW-0489">Methyltransferase</keyword>
<dbReference type="PANTHER" id="PTHR42912">
    <property type="entry name" value="METHYLTRANSFERASE"/>
    <property type="match status" value="1"/>
</dbReference>
<protein>
    <submittedName>
        <fullName evidence="3">Methyltransferase type 11</fullName>
    </submittedName>
</protein>
<keyword evidence="4" id="KW-1185">Reference proteome</keyword>
<proteinExistence type="predicted"/>
<dbReference type="SUPFAM" id="SSF53335">
    <property type="entry name" value="S-adenosyl-L-methionine-dependent methyltransferases"/>
    <property type="match status" value="1"/>
</dbReference>